<evidence type="ECO:0000256" key="2">
    <source>
        <dbReference type="ARBA" id="ARBA00007868"/>
    </source>
</evidence>
<dbReference type="GO" id="GO:0016020">
    <property type="term" value="C:membrane"/>
    <property type="evidence" value="ECO:0007669"/>
    <property type="project" value="GOC"/>
</dbReference>
<comment type="catalytic activity">
    <reaction evidence="10 11">
        <text>a lipid X + a UDP-2-N,3-O-bis[(3R)-3-hydroxyacyl]-alpha-D-glucosamine = a lipid A disaccharide + UDP + H(+)</text>
        <dbReference type="Rhea" id="RHEA:67828"/>
        <dbReference type="ChEBI" id="CHEBI:15378"/>
        <dbReference type="ChEBI" id="CHEBI:58223"/>
        <dbReference type="ChEBI" id="CHEBI:137748"/>
        <dbReference type="ChEBI" id="CHEBI:176338"/>
        <dbReference type="ChEBI" id="CHEBI:176343"/>
        <dbReference type="EC" id="2.4.1.182"/>
    </reaction>
</comment>
<evidence type="ECO:0000256" key="3">
    <source>
        <dbReference type="ARBA" id="ARBA00012687"/>
    </source>
</evidence>
<dbReference type="HAMAP" id="MF_00392">
    <property type="entry name" value="LpxB"/>
    <property type="match status" value="1"/>
</dbReference>
<evidence type="ECO:0000256" key="7">
    <source>
        <dbReference type="ARBA" id="ARBA00022676"/>
    </source>
</evidence>
<dbReference type="Pfam" id="PF02684">
    <property type="entry name" value="LpxB"/>
    <property type="match status" value="1"/>
</dbReference>
<dbReference type="STRING" id="62101.AB835_06340"/>
<evidence type="ECO:0000256" key="11">
    <source>
        <dbReference type="HAMAP-Rule" id="MF_00392"/>
    </source>
</evidence>
<keyword evidence="9 11" id="KW-0443">Lipid metabolism</keyword>
<organism evidence="12 13">
    <name type="scientific">Candidatus Endobugula sertula</name>
    <name type="common">Bugula neritina bacterial symbiont</name>
    <dbReference type="NCBI Taxonomy" id="62101"/>
    <lineage>
        <taxon>Bacteria</taxon>
        <taxon>Pseudomonadati</taxon>
        <taxon>Pseudomonadota</taxon>
        <taxon>Gammaproteobacteria</taxon>
        <taxon>Cellvibrionales</taxon>
        <taxon>Cellvibrionaceae</taxon>
        <taxon>Candidatus Endobugula</taxon>
    </lineage>
</organism>
<dbReference type="GO" id="GO:0005543">
    <property type="term" value="F:phospholipid binding"/>
    <property type="evidence" value="ECO:0007669"/>
    <property type="project" value="TreeGrafter"/>
</dbReference>
<protein>
    <recommendedName>
        <fullName evidence="4 11">Lipid-A-disaccharide synthase</fullName>
        <ecNumber evidence="3 11">2.4.1.182</ecNumber>
    </recommendedName>
</protein>
<accession>A0A1D2QQR4</accession>
<comment type="similarity">
    <text evidence="2 11">Belongs to the LpxB family.</text>
</comment>
<dbReference type="Gene3D" id="3.40.50.2000">
    <property type="entry name" value="Glycogen Phosphorylase B"/>
    <property type="match status" value="1"/>
</dbReference>
<reference evidence="12 13" key="1">
    <citation type="journal article" date="2016" name="Appl. Environ. Microbiol.">
        <title>Lack of Overt Genome Reduction in the Bryostatin-Producing Bryozoan Symbiont "Candidatus Endobugula sertula".</title>
        <authorList>
            <person name="Miller I.J."/>
            <person name="Vanee N."/>
            <person name="Fong S.S."/>
            <person name="Lim-Fong G.E."/>
            <person name="Kwan J.C."/>
        </authorList>
    </citation>
    <scope>NUCLEOTIDE SEQUENCE [LARGE SCALE GENOMIC DNA]</scope>
    <source>
        <strain evidence="12">AB1-4</strain>
    </source>
</reference>
<dbReference type="PANTHER" id="PTHR30372:SF4">
    <property type="entry name" value="LIPID-A-DISACCHARIDE SYNTHASE, MITOCHONDRIAL-RELATED"/>
    <property type="match status" value="1"/>
</dbReference>
<evidence type="ECO:0000313" key="12">
    <source>
        <dbReference type="EMBL" id="ODS23935.1"/>
    </source>
</evidence>
<keyword evidence="8 11" id="KW-0808">Transferase</keyword>
<evidence type="ECO:0000256" key="5">
    <source>
        <dbReference type="ARBA" id="ARBA00022516"/>
    </source>
</evidence>
<dbReference type="CDD" id="cd01635">
    <property type="entry name" value="Glycosyltransferase_GTB-type"/>
    <property type="match status" value="1"/>
</dbReference>
<evidence type="ECO:0000256" key="10">
    <source>
        <dbReference type="ARBA" id="ARBA00048975"/>
    </source>
</evidence>
<evidence type="ECO:0000256" key="9">
    <source>
        <dbReference type="ARBA" id="ARBA00023098"/>
    </source>
</evidence>
<comment type="function">
    <text evidence="1 11">Condensation of UDP-2,3-diacylglucosamine and 2,3-diacylglucosamine-1-phosphate to form lipid A disaccharide, a precursor of lipid A, a phosphorylated glycolipid that anchors the lipopolysaccharide to the outer membrane of the cell.</text>
</comment>
<dbReference type="AlphaFoldDB" id="A0A1D2QQR4"/>
<dbReference type="GO" id="GO:0009245">
    <property type="term" value="P:lipid A biosynthetic process"/>
    <property type="evidence" value="ECO:0007669"/>
    <property type="project" value="UniProtKB-UniRule"/>
</dbReference>
<dbReference type="SUPFAM" id="SSF53756">
    <property type="entry name" value="UDP-Glycosyltransferase/glycogen phosphorylase"/>
    <property type="match status" value="1"/>
</dbReference>
<dbReference type="InterPro" id="IPR003835">
    <property type="entry name" value="Glyco_trans_19"/>
</dbReference>
<sequence length="383" mass="43492">MHIGIVVGEASGDILGAGLIQVLKKRFPNTVFSGIGGDRMLSEGFNSLYPQDHLAVMGFIEPLKRLPQLLSIRKRLYHYFLDHKIDVFVGIDSPDFNLTLEKKLRKKSIKTVHYVSPSVWAWRQGRIKLIKEAVDLMLTLFPFEAEFYHQHNVQVAFVGHPLADDLPLENDISHAREVLTAIVPEMSFERRKTVIACLPGSRQGEIERIGPVLWESMEQLLQQQSDVQIMVPALNQDRYQQISQQLEIFSDLPITLLKGHSQEVMAAADYVLVASGTTTLEAMLLKKPMVVVYKKDELFCWIISKLLKVDYISLPNLLANERLVPEFLQQSANPDNISKALLGWMENPDRLSQLKSKFTFLHRQLRLNASEGAADAIIKLIEK</sequence>
<name>A0A1D2QQR4_9GAMM</name>
<dbReference type="GO" id="GO:0008915">
    <property type="term" value="F:lipid-A-disaccharide synthase activity"/>
    <property type="evidence" value="ECO:0007669"/>
    <property type="project" value="UniProtKB-UniRule"/>
</dbReference>
<keyword evidence="7 11" id="KW-0328">Glycosyltransferase</keyword>
<gene>
    <name evidence="11" type="primary">lpxB</name>
    <name evidence="12" type="ORF">AB835_06340</name>
</gene>
<dbReference type="PANTHER" id="PTHR30372">
    <property type="entry name" value="LIPID-A-DISACCHARIDE SYNTHASE"/>
    <property type="match status" value="1"/>
</dbReference>
<evidence type="ECO:0000313" key="13">
    <source>
        <dbReference type="Proteomes" id="UP000242502"/>
    </source>
</evidence>
<dbReference type="UniPathway" id="UPA00973"/>
<keyword evidence="6 11" id="KW-0441">Lipid A biosynthesis</keyword>
<dbReference type="NCBIfam" id="TIGR00215">
    <property type="entry name" value="lpxB"/>
    <property type="match status" value="1"/>
</dbReference>
<evidence type="ECO:0000256" key="1">
    <source>
        <dbReference type="ARBA" id="ARBA00002056"/>
    </source>
</evidence>
<dbReference type="Proteomes" id="UP000242502">
    <property type="component" value="Unassembled WGS sequence"/>
</dbReference>
<keyword evidence="5 11" id="KW-0444">Lipid biosynthesis</keyword>
<comment type="pathway">
    <text evidence="11">Bacterial outer membrane biogenesis; LPS lipid A biosynthesis.</text>
</comment>
<evidence type="ECO:0000256" key="6">
    <source>
        <dbReference type="ARBA" id="ARBA00022556"/>
    </source>
</evidence>
<dbReference type="EC" id="2.4.1.182" evidence="3 11"/>
<proteinExistence type="inferred from homology"/>
<dbReference type="EMBL" id="MDLC01000017">
    <property type="protein sequence ID" value="ODS23935.1"/>
    <property type="molecule type" value="Genomic_DNA"/>
</dbReference>
<evidence type="ECO:0000256" key="8">
    <source>
        <dbReference type="ARBA" id="ARBA00022679"/>
    </source>
</evidence>
<comment type="caution">
    <text evidence="12">The sequence shown here is derived from an EMBL/GenBank/DDBJ whole genome shotgun (WGS) entry which is preliminary data.</text>
</comment>
<evidence type="ECO:0000256" key="4">
    <source>
        <dbReference type="ARBA" id="ARBA00020902"/>
    </source>
</evidence>